<dbReference type="CDD" id="cd00340">
    <property type="entry name" value="GSH_Peroxidase"/>
    <property type="match status" value="1"/>
</dbReference>
<dbReference type="GO" id="GO:0004601">
    <property type="term" value="F:peroxidase activity"/>
    <property type="evidence" value="ECO:0007669"/>
    <property type="project" value="UniProtKB-KW"/>
</dbReference>
<dbReference type="PROSITE" id="PS00460">
    <property type="entry name" value="GLUTATHIONE_PEROXID_1"/>
    <property type="match status" value="1"/>
</dbReference>
<feature type="signal peptide" evidence="7">
    <location>
        <begin position="1"/>
        <end position="19"/>
    </location>
</feature>
<dbReference type="Proteomes" id="UP000244090">
    <property type="component" value="Unassembled WGS sequence"/>
</dbReference>
<evidence type="ECO:0000256" key="2">
    <source>
        <dbReference type="ARBA" id="ARBA00022559"/>
    </source>
</evidence>
<dbReference type="InterPro" id="IPR000889">
    <property type="entry name" value="Glutathione_peroxidase"/>
</dbReference>
<dbReference type="PANTHER" id="PTHR11592">
    <property type="entry name" value="GLUTATHIONE PEROXIDASE"/>
    <property type="match status" value="1"/>
</dbReference>
<name>A0A2T6C1P0_9FLAO</name>
<evidence type="ECO:0000313" key="9">
    <source>
        <dbReference type="Proteomes" id="UP000244090"/>
    </source>
</evidence>
<evidence type="ECO:0000313" key="8">
    <source>
        <dbReference type="EMBL" id="PTX62225.1"/>
    </source>
</evidence>
<keyword evidence="7" id="KW-0732">Signal</keyword>
<evidence type="ECO:0000256" key="5">
    <source>
        <dbReference type="RuleBase" id="RU000499"/>
    </source>
</evidence>
<dbReference type="EMBL" id="QBKT01000003">
    <property type="protein sequence ID" value="PTX62225.1"/>
    <property type="molecule type" value="Genomic_DNA"/>
</dbReference>
<dbReference type="InterPro" id="IPR036249">
    <property type="entry name" value="Thioredoxin-like_sf"/>
</dbReference>
<dbReference type="PRINTS" id="PR01011">
    <property type="entry name" value="GLUTPROXDASE"/>
</dbReference>
<feature type="active site" evidence="4">
    <location>
        <position position="79"/>
    </location>
</feature>
<evidence type="ECO:0000256" key="4">
    <source>
        <dbReference type="PIRSR" id="PIRSR000303-1"/>
    </source>
</evidence>
<feature type="compositionally biased region" description="Polar residues" evidence="6">
    <location>
        <begin position="29"/>
        <end position="41"/>
    </location>
</feature>
<dbReference type="GO" id="GO:0034599">
    <property type="term" value="P:cellular response to oxidative stress"/>
    <property type="evidence" value="ECO:0007669"/>
    <property type="project" value="TreeGrafter"/>
</dbReference>
<dbReference type="Pfam" id="PF00255">
    <property type="entry name" value="GSHPx"/>
    <property type="match status" value="1"/>
</dbReference>
<accession>A0A2T6C1P0</accession>
<comment type="caution">
    <text evidence="8">The sequence shown here is derived from an EMBL/GenBank/DDBJ whole genome shotgun (WGS) entry which is preliminary data.</text>
</comment>
<feature type="region of interest" description="Disordered" evidence="6">
    <location>
        <begin position="22"/>
        <end position="41"/>
    </location>
</feature>
<dbReference type="InterPro" id="IPR029759">
    <property type="entry name" value="GPX_AS"/>
</dbReference>
<keyword evidence="2 5" id="KW-0575">Peroxidase</keyword>
<comment type="similarity">
    <text evidence="1 5">Belongs to the glutathione peroxidase family.</text>
</comment>
<dbReference type="OrthoDB" id="9789406at2"/>
<evidence type="ECO:0000256" key="6">
    <source>
        <dbReference type="SAM" id="MobiDB-lite"/>
    </source>
</evidence>
<gene>
    <name evidence="8" type="ORF">C8N46_103324</name>
</gene>
<dbReference type="FunFam" id="3.40.30.10:FF:000010">
    <property type="entry name" value="Glutathione peroxidase"/>
    <property type="match status" value="1"/>
</dbReference>
<dbReference type="Gene3D" id="3.40.30.10">
    <property type="entry name" value="Glutaredoxin"/>
    <property type="match status" value="1"/>
</dbReference>
<keyword evidence="9" id="KW-1185">Reference proteome</keyword>
<dbReference type="PROSITE" id="PS51355">
    <property type="entry name" value="GLUTATHIONE_PEROXID_3"/>
    <property type="match status" value="1"/>
</dbReference>
<proteinExistence type="inferred from homology"/>
<dbReference type="AlphaFoldDB" id="A0A2T6C1P0"/>
<keyword evidence="3 5" id="KW-0560">Oxidoreductase</keyword>
<evidence type="ECO:0000256" key="7">
    <source>
        <dbReference type="SAM" id="SignalP"/>
    </source>
</evidence>
<reference evidence="8 9" key="1">
    <citation type="submission" date="2018-04" db="EMBL/GenBank/DDBJ databases">
        <title>Genomic Encyclopedia of Archaeal and Bacterial Type Strains, Phase II (KMG-II): from individual species to whole genera.</title>
        <authorList>
            <person name="Goeker M."/>
        </authorList>
    </citation>
    <scope>NUCLEOTIDE SEQUENCE [LARGE SCALE GENOMIC DNA]</scope>
    <source>
        <strain evidence="8 9">DSM 25731</strain>
    </source>
</reference>
<organism evidence="8 9">
    <name type="scientific">Kordia periserrulae</name>
    <dbReference type="NCBI Taxonomy" id="701523"/>
    <lineage>
        <taxon>Bacteria</taxon>
        <taxon>Pseudomonadati</taxon>
        <taxon>Bacteroidota</taxon>
        <taxon>Flavobacteriia</taxon>
        <taxon>Flavobacteriales</taxon>
        <taxon>Flavobacteriaceae</taxon>
        <taxon>Kordia</taxon>
    </lineage>
</organism>
<dbReference type="SUPFAM" id="SSF52833">
    <property type="entry name" value="Thioredoxin-like"/>
    <property type="match status" value="1"/>
</dbReference>
<evidence type="ECO:0000256" key="3">
    <source>
        <dbReference type="ARBA" id="ARBA00023002"/>
    </source>
</evidence>
<protein>
    <recommendedName>
        <fullName evidence="5">Glutathione peroxidase</fullName>
    </recommendedName>
</protein>
<dbReference type="PIRSF" id="PIRSF000303">
    <property type="entry name" value="Glutathion_perox"/>
    <property type="match status" value="1"/>
</dbReference>
<sequence>MRIFMLVLLVCLMSCTSKPKEKETKTADTAENTTKTKTQSTMEKGTIHQFTVKDITGNDFNLASVKGKKVMIVNTASECGLTPQYEQLQDVYETFKDKNFTIIGFPANNFGGQEPGSDQQIAKFCKANYGVTFPMMSKISVKGEDMHEVYQFLTQKSKNGLEDSEVAWNFQKYLINEKGKLEKVIPPTTLPNDEMIVSWIEE</sequence>
<evidence type="ECO:0000256" key="1">
    <source>
        <dbReference type="ARBA" id="ARBA00006926"/>
    </source>
</evidence>
<feature type="chain" id="PRO_5015580450" description="Glutathione peroxidase" evidence="7">
    <location>
        <begin position="20"/>
        <end position="202"/>
    </location>
</feature>
<dbReference type="PANTHER" id="PTHR11592:SF78">
    <property type="entry name" value="GLUTATHIONE PEROXIDASE"/>
    <property type="match status" value="1"/>
</dbReference>